<dbReference type="InterPro" id="IPR058355">
    <property type="entry name" value="DUF8042"/>
</dbReference>
<dbReference type="KEGG" id="bts:Btus_2983"/>
<organism evidence="2 3">
    <name type="scientific">Kyrpidia tusciae (strain DSM 2912 / NBRC 15312 / T2)</name>
    <name type="common">Bacillus tusciae</name>
    <dbReference type="NCBI Taxonomy" id="562970"/>
    <lineage>
        <taxon>Bacteria</taxon>
        <taxon>Bacillati</taxon>
        <taxon>Bacillota</taxon>
        <taxon>Bacilli</taxon>
        <taxon>Bacillales</taxon>
        <taxon>Alicyclobacillaceae</taxon>
        <taxon>Kyrpidia</taxon>
    </lineage>
</organism>
<evidence type="ECO:0000313" key="2">
    <source>
        <dbReference type="EMBL" id="ADG07609.1"/>
    </source>
</evidence>
<protein>
    <recommendedName>
        <fullName evidence="1">DUF8042 domain-containing protein</fullName>
    </recommendedName>
</protein>
<dbReference type="Pfam" id="PF26154">
    <property type="entry name" value="DUF8042"/>
    <property type="match status" value="1"/>
</dbReference>
<dbReference type="HOGENOM" id="CLU_153015_0_0_9"/>
<gene>
    <name evidence="2" type="ordered locus">Btus_2983</name>
</gene>
<accession>D5WVR6</accession>
<reference evidence="2 3" key="1">
    <citation type="journal article" date="2011" name="Stand. Genomic Sci.">
        <title>Complete genome sequence of the thermophilic, hydrogen-oxidizing Bacillus tusciae type strain (T2) and reclassification in the new genus, Kyrpidia gen. nov. as Kyrpidia tusciae comb. nov. and emendation of the family Alicyclobacillaceae da Costa and Rainey, 2010.</title>
        <authorList>
            <person name="Klenk H.P."/>
            <person name="Lapidus A."/>
            <person name="Chertkov O."/>
            <person name="Copeland A."/>
            <person name="Del Rio T.G."/>
            <person name="Nolan M."/>
            <person name="Lucas S."/>
            <person name="Chen F."/>
            <person name="Tice H."/>
            <person name="Cheng J.F."/>
            <person name="Han C."/>
            <person name="Bruce D."/>
            <person name="Goodwin L."/>
            <person name="Pitluck S."/>
            <person name="Pati A."/>
            <person name="Ivanova N."/>
            <person name="Mavromatis K."/>
            <person name="Daum C."/>
            <person name="Chen A."/>
            <person name="Palaniappan K."/>
            <person name="Chang Y.J."/>
            <person name="Land M."/>
            <person name="Hauser L."/>
            <person name="Jeffries C.D."/>
            <person name="Detter J.C."/>
            <person name="Rohde M."/>
            <person name="Abt B."/>
            <person name="Pukall R."/>
            <person name="Goker M."/>
            <person name="Bristow J."/>
            <person name="Markowitz V."/>
            <person name="Hugenholtz P."/>
            <person name="Eisen J.A."/>
        </authorList>
    </citation>
    <scope>NUCLEOTIDE SEQUENCE [LARGE SCALE GENOMIC DNA]</scope>
    <source>
        <strain evidence="2 3">DSM 2912</strain>
    </source>
</reference>
<name>D5WVR6_KYRT2</name>
<keyword evidence="3" id="KW-1185">Reference proteome</keyword>
<dbReference type="STRING" id="562970.Btus_2983"/>
<evidence type="ECO:0000313" key="3">
    <source>
        <dbReference type="Proteomes" id="UP000002368"/>
    </source>
</evidence>
<dbReference type="AlphaFoldDB" id="D5WVR6"/>
<dbReference type="OrthoDB" id="2874105at2"/>
<sequence length="123" mass="14272">MEKYRLVAQRLLVLSDTCLEALEHIRERMNDGHIHGTVFLFADVVEAVYIMDEALKPVLPQLSQADHLESCLLEIWTAMESMADFYDQRNSTGLMVQLQERLLPSYREWKESLENTLHGYAVC</sequence>
<dbReference type="EMBL" id="CP002017">
    <property type="protein sequence ID" value="ADG07609.1"/>
    <property type="molecule type" value="Genomic_DNA"/>
</dbReference>
<dbReference type="RefSeq" id="WP_013076889.1">
    <property type="nucleotide sequence ID" value="NC_014098.1"/>
</dbReference>
<dbReference type="Proteomes" id="UP000002368">
    <property type="component" value="Chromosome"/>
</dbReference>
<dbReference type="eggNOG" id="ENOG5033K27">
    <property type="taxonomic scope" value="Bacteria"/>
</dbReference>
<proteinExistence type="predicted"/>
<evidence type="ECO:0000259" key="1">
    <source>
        <dbReference type="Pfam" id="PF26154"/>
    </source>
</evidence>
<feature type="domain" description="DUF8042" evidence="1">
    <location>
        <begin position="1"/>
        <end position="117"/>
    </location>
</feature>